<dbReference type="EMBL" id="BARU01002283">
    <property type="protein sequence ID" value="GAH26252.1"/>
    <property type="molecule type" value="Genomic_DNA"/>
</dbReference>
<dbReference type="Pfam" id="PF00483">
    <property type="entry name" value="NTP_transferase"/>
    <property type="match status" value="1"/>
</dbReference>
<evidence type="ECO:0000256" key="1">
    <source>
        <dbReference type="ARBA" id="ARBA00006890"/>
    </source>
</evidence>
<dbReference type="PANTHER" id="PTHR43197">
    <property type="entry name" value="UTP--GLUCOSE-1-PHOSPHATE URIDYLYLTRANSFERASE"/>
    <property type="match status" value="1"/>
</dbReference>
<dbReference type="GO" id="GO:0003983">
    <property type="term" value="F:UTP:glucose-1-phosphate uridylyltransferase activity"/>
    <property type="evidence" value="ECO:0007669"/>
    <property type="project" value="UniProtKB-EC"/>
</dbReference>
<keyword evidence="3" id="KW-0808">Transferase</keyword>
<evidence type="ECO:0000259" key="6">
    <source>
        <dbReference type="Pfam" id="PF00483"/>
    </source>
</evidence>
<evidence type="ECO:0000256" key="3">
    <source>
        <dbReference type="ARBA" id="ARBA00022679"/>
    </source>
</evidence>
<dbReference type="GO" id="GO:0006011">
    <property type="term" value="P:UDP-alpha-D-glucose metabolic process"/>
    <property type="evidence" value="ECO:0007669"/>
    <property type="project" value="InterPro"/>
</dbReference>
<keyword evidence="4" id="KW-0548">Nucleotidyltransferase</keyword>
<dbReference type="EC" id="2.7.7.9" evidence="2"/>
<comment type="catalytic activity">
    <reaction evidence="5">
        <text>alpha-D-glucose 1-phosphate + UTP + H(+) = UDP-alpha-D-glucose + diphosphate</text>
        <dbReference type="Rhea" id="RHEA:19889"/>
        <dbReference type="ChEBI" id="CHEBI:15378"/>
        <dbReference type="ChEBI" id="CHEBI:33019"/>
        <dbReference type="ChEBI" id="CHEBI:46398"/>
        <dbReference type="ChEBI" id="CHEBI:58601"/>
        <dbReference type="ChEBI" id="CHEBI:58885"/>
        <dbReference type="EC" id="2.7.7.9"/>
    </reaction>
</comment>
<proteinExistence type="inferred from homology"/>
<evidence type="ECO:0000256" key="2">
    <source>
        <dbReference type="ARBA" id="ARBA00012415"/>
    </source>
</evidence>
<comment type="caution">
    <text evidence="7">The sequence shown here is derived from an EMBL/GenBank/DDBJ whole genome shotgun (WGS) entry which is preliminary data.</text>
</comment>
<dbReference type="PANTHER" id="PTHR43197:SF1">
    <property type="entry name" value="UTP--GLUCOSE-1-PHOSPHATE URIDYLYLTRANSFERASE"/>
    <property type="match status" value="1"/>
</dbReference>
<dbReference type="AlphaFoldDB" id="X1E133"/>
<organism evidence="7">
    <name type="scientific">marine sediment metagenome</name>
    <dbReference type="NCBI Taxonomy" id="412755"/>
    <lineage>
        <taxon>unclassified sequences</taxon>
        <taxon>metagenomes</taxon>
        <taxon>ecological metagenomes</taxon>
    </lineage>
</organism>
<accession>X1E133</accession>
<dbReference type="InterPro" id="IPR005835">
    <property type="entry name" value="NTP_transferase_dom"/>
</dbReference>
<comment type="similarity">
    <text evidence="1">Belongs to the UDPGP type 2 family.</text>
</comment>
<dbReference type="InterPro" id="IPR029044">
    <property type="entry name" value="Nucleotide-diphossugar_trans"/>
</dbReference>
<name>X1E133_9ZZZZ</name>
<dbReference type="InterPro" id="IPR005771">
    <property type="entry name" value="GalU_uridylyltTrfase_bac/arc"/>
</dbReference>
<gene>
    <name evidence="7" type="ORF">S03H2_05466</name>
</gene>
<sequence>GAGIEEIVLVTGQNKRSIEDHFDRSFELEYRLKEADKLDLLEEVKRISNLAKFIYVRQKMPLGNGHALLCAKVVVDDKPFAFSYGDDIIEAKIPAIGQMIKVFEKYQGSVMGVMEVPREKISQFGVIKPQEIEKGVYKVVDTVEKPHPDDAPSNLASVGRYVFTSKIFEALEETKPGKGGEIWVADGVKNLCRNETVYACKLEGTYWNCGDKREFLKATINFALKNPEFGRDLRKYLRNRV</sequence>
<protein>
    <recommendedName>
        <fullName evidence="2">UTP--glucose-1-phosphate uridylyltransferase</fullName>
        <ecNumber evidence="2">2.7.7.9</ecNumber>
    </recommendedName>
</protein>
<reference evidence="7" key="1">
    <citation type="journal article" date="2014" name="Front. Microbiol.">
        <title>High frequency of phylogenetically diverse reductive dehalogenase-homologous genes in deep subseafloor sedimentary metagenomes.</title>
        <authorList>
            <person name="Kawai M."/>
            <person name="Futagami T."/>
            <person name="Toyoda A."/>
            <person name="Takaki Y."/>
            <person name="Nishi S."/>
            <person name="Hori S."/>
            <person name="Arai W."/>
            <person name="Tsubouchi T."/>
            <person name="Morono Y."/>
            <person name="Uchiyama I."/>
            <person name="Ito T."/>
            <person name="Fujiyama A."/>
            <person name="Inagaki F."/>
            <person name="Takami H."/>
        </authorList>
    </citation>
    <scope>NUCLEOTIDE SEQUENCE</scope>
    <source>
        <strain evidence="7">Expedition CK06-06</strain>
    </source>
</reference>
<evidence type="ECO:0000313" key="7">
    <source>
        <dbReference type="EMBL" id="GAH26252.1"/>
    </source>
</evidence>
<evidence type="ECO:0000256" key="5">
    <source>
        <dbReference type="ARBA" id="ARBA00048128"/>
    </source>
</evidence>
<dbReference type="SUPFAM" id="SSF53448">
    <property type="entry name" value="Nucleotide-diphospho-sugar transferases"/>
    <property type="match status" value="1"/>
</dbReference>
<evidence type="ECO:0000256" key="4">
    <source>
        <dbReference type="ARBA" id="ARBA00022695"/>
    </source>
</evidence>
<feature type="non-terminal residue" evidence="7">
    <location>
        <position position="1"/>
    </location>
</feature>
<feature type="domain" description="Nucleotidyl transferase" evidence="6">
    <location>
        <begin position="2"/>
        <end position="218"/>
    </location>
</feature>
<dbReference type="Gene3D" id="3.90.550.10">
    <property type="entry name" value="Spore Coat Polysaccharide Biosynthesis Protein SpsA, Chain A"/>
    <property type="match status" value="1"/>
</dbReference>